<comment type="caution">
    <text evidence="1">The sequence shown here is derived from an EMBL/GenBank/DDBJ whole genome shotgun (WGS) entry which is preliminary data.</text>
</comment>
<keyword evidence="2" id="KW-1185">Reference proteome</keyword>
<sequence length="269" mass="29776">MTSTYEISSDLTEFNSLISENINNGLNLVDVEYADGLWFATLRNTSGSSRGYVDDNVTDFADQFQATKTYTYDFSSTINSFDLVDVEYADGLWYSTYGNVDGLSDYTISNTFDDFTGAVQDYWDLGYDLVDIEYADGAWLATYGDIPGDSKYLSPSSLNDFDNVVQQESALGYGVVDVEYADGAWVGVFGNYSGSTANTVAYSGSFDEFDSQFEEKSNLGYDLIDIAYGDGIWIGLYSPTIADTTYTTPSLYDQSQLNQGFNNYVVSNF</sequence>
<name>A0A964BT48_9CYAN</name>
<evidence type="ECO:0000313" key="1">
    <source>
        <dbReference type="EMBL" id="MCC0179178.1"/>
    </source>
</evidence>
<dbReference type="RefSeq" id="WP_229642279.1">
    <property type="nucleotide sequence ID" value="NZ_JADWDC010000071.1"/>
</dbReference>
<accession>A0A964BT48</accession>
<proteinExistence type="predicted"/>
<dbReference type="AlphaFoldDB" id="A0A964BT48"/>
<organism evidence="1 2">
    <name type="scientific">Waterburya agarophytonicola KI4</name>
    <dbReference type="NCBI Taxonomy" id="2874699"/>
    <lineage>
        <taxon>Bacteria</taxon>
        <taxon>Bacillati</taxon>
        <taxon>Cyanobacteriota</taxon>
        <taxon>Cyanophyceae</taxon>
        <taxon>Pleurocapsales</taxon>
        <taxon>Hyellaceae</taxon>
        <taxon>Waterburya</taxon>
        <taxon>Waterburya agarophytonicola</taxon>
    </lineage>
</organism>
<evidence type="ECO:0000313" key="2">
    <source>
        <dbReference type="Proteomes" id="UP000729733"/>
    </source>
</evidence>
<dbReference type="EMBL" id="JADWDC010000071">
    <property type="protein sequence ID" value="MCC0179178.1"/>
    <property type="molecule type" value="Genomic_DNA"/>
</dbReference>
<protein>
    <submittedName>
        <fullName evidence="1">Uncharacterized protein</fullName>
    </submittedName>
</protein>
<gene>
    <name evidence="1" type="ORF">I4641_19620</name>
</gene>
<reference evidence="1" key="1">
    <citation type="journal article" date="2021" name="Antonie Van Leeuwenhoek">
        <title>Draft genome and description of Waterburya agarophytonicola gen. nov. sp. nov. (Pleurocapsales, Cyanobacteria): a seaweed symbiont.</title>
        <authorList>
            <person name="Bonthond G."/>
            <person name="Shalygin S."/>
            <person name="Bayer T."/>
            <person name="Weinberger F."/>
        </authorList>
    </citation>
    <scope>NUCLEOTIDE SEQUENCE</scope>
    <source>
        <strain evidence="1">KI4</strain>
    </source>
</reference>
<dbReference type="Proteomes" id="UP000729733">
    <property type="component" value="Unassembled WGS sequence"/>
</dbReference>